<protein>
    <submittedName>
        <fullName evidence="2">Uncharacterized protein</fullName>
    </submittedName>
</protein>
<name>A0A1Y2DNQ2_9PEZI</name>
<feature type="compositionally biased region" description="Polar residues" evidence="1">
    <location>
        <begin position="75"/>
        <end position="84"/>
    </location>
</feature>
<gene>
    <name evidence="2" type="ORF">BCR38DRAFT_442546</name>
</gene>
<feature type="compositionally biased region" description="Basic and acidic residues" evidence="1">
    <location>
        <begin position="186"/>
        <end position="196"/>
    </location>
</feature>
<evidence type="ECO:0000313" key="2">
    <source>
        <dbReference type="EMBL" id="ORY60794.1"/>
    </source>
</evidence>
<reference evidence="2 3" key="1">
    <citation type="submission" date="2016-07" db="EMBL/GenBank/DDBJ databases">
        <title>Pervasive Adenine N6-methylation of Active Genes in Fungi.</title>
        <authorList>
            <consortium name="DOE Joint Genome Institute"/>
            <person name="Mondo S.J."/>
            <person name="Dannebaum R.O."/>
            <person name="Kuo R.C."/>
            <person name="Labutti K."/>
            <person name="Haridas S."/>
            <person name="Kuo A."/>
            <person name="Salamov A."/>
            <person name="Ahrendt S.R."/>
            <person name="Lipzen A."/>
            <person name="Sullivan W."/>
            <person name="Andreopoulos W.B."/>
            <person name="Clum A."/>
            <person name="Lindquist E."/>
            <person name="Daum C."/>
            <person name="Ramamoorthy G.K."/>
            <person name="Gryganskyi A."/>
            <person name="Culley D."/>
            <person name="Magnuson J.K."/>
            <person name="James T.Y."/>
            <person name="O'Malley M.A."/>
            <person name="Stajich J.E."/>
            <person name="Spatafora J.W."/>
            <person name="Visel A."/>
            <person name="Grigoriev I.V."/>
        </authorList>
    </citation>
    <scope>NUCLEOTIDE SEQUENCE [LARGE SCALE GENOMIC DNA]</scope>
    <source>
        <strain evidence="2 3">CBS 129021</strain>
    </source>
</reference>
<feature type="region of interest" description="Disordered" evidence="1">
    <location>
        <begin position="160"/>
        <end position="221"/>
    </location>
</feature>
<keyword evidence="3" id="KW-1185">Reference proteome</keyword>
<dbReference type="Proteomes" id="UP000193689">
    <property type="component" value="Unassembled WGS sequence"/>
</dbReference>
<feature type="compositionally biased region" description="Basic residues" evidence="1">
    <location>
        <begin position="55"/>
        <end position="72"/>
    </location>
</feature>
<feature type="compositionally biased region" description="Gly residues" evidence="1">
    <location>
        <begin position="166"/>
        <end position="180"/>
    </location>
</feature>
<evidence type="ECO:0000256" key="1">
    <source>
        <dbReference type="SAM" id="MobiDB-lite"/>
    </source>
</evidence>
<dbReference type="InParanoid" id="A0A1Y2DNQ2"/>
<dbReference type="EMBL" id="MCFJ01000011">
    <property type="protein sequence ID" value="ORY60794.1"/>
    <property type="molecule type" value="Genomic_DNA"/>
</dbReference>
<comment type="caution">
    <text evidence="2">The sequence shown here is derived from an EMBL/GenBank/DDBJ whole genome shotgun (WGS) entry which is preliminary data.</text>
</comment>
<dbReference type="RefSeq" id="XP_040713021.1">
    <property type="nucleotide sequence ID" value="XM_040860823.1"/>
</dbReference>
<organism evidence="2 3">
    <name type="scientific">Pseudomassariella vexata</name>
    <dbReference type="NCBI Taxonomy" id="1141098"/>
    <lineage>
        <taxon>Eukaryota</taxon>
        <taxon>Fungi</taxon>
        <taxon>Dikarya</taxon>
        <taxon>Ascomycota</taxon>
        <taxon>Pezizomycotina</taxon>
        <taxon>Sordariomycetes</taxon>
        <taxon>Xylariomycetidae</taxon>
        <taxon>Amphisphaeriales</taxon>
        <taxon>Pseudomassariaceae</taxon>
        <taxon>Pseudomassariella</taxon>
    </lineage>
</organism>
<feature type="region of interest" description="Disordered" evidence="1">
    <location>
        <begin position="36"/>
        <end position="84"/>
    </location>
</feature>
<accession>A0A1Y2DNQ2</accession>
<dbReference type="AlphaFoldDB" id="A0A1Y2DNQ2"/>
<proteinExistence type="predicted"/>
<evidence type="ECO:0000313" key="3">
    <source>
        <dbReference type="Proteomes" id="UP000193689"/>
    </source>
</evidence>
<sequence>MPNTNHNIVQYNTNTNTLRYSFLLTSESYLATPRMASLHGNHNSGQSTRRDPQQHHPRAPRPRRPSRARTTSRRSGLSPNTTFSARPVRVELTNLGLVRRRYIIRKPLIRRNCRPAKRRFIQALLYCRSSCVARTVDSRRDKLVVRPLHEGFIDAVEGAGQRGEECPGGPGGLGTGGRVGVGHVRRGVDRGREGEGGKSGSAAGRSRGGRSWCGTAACGRW</sequence>
<dbReference type="GeneID" id="63777035"/>